<dbReference type="InterPro" id="IPR020904">
    <property type="entry name" value="Sc_DH/Rdtase_CS"/>
</dbReference>
<dbReference type="SMART" id="SM00822">
    <property type="entry name" value="PKS_KR"/>
    <property type="match status" value="1"/>
</dbReference>
<dbReference type="PRINTS" id="PR00081">
    <property type="entry name" value="GDHRDH"/>
</dbReference>
<accession>A0A6J4HNP5</accession>
<dbReference type="AlphaFoldDB" id="A0A6J4HNP5"/>
<dbReference type="GO" id="GO:0004316">
    <property type="term" value="F:3-oxoacyl-[acyl-carrier-protein] reductase (NADPH) activity"/>
    <property type="evidence" value="ECO:0007669"/>
    <property type="project" value="UniProtKB-EC"/>
</dbReference>
<keyword evidence="2 5" id="KW-0560">Oxidoreductase</keyword>
<name>A0A6J4HNP5_9CHLR</name>
<dbReference type="FunFam" id="3.40.50.720:FF:000084">
    <property type="entry name" value="Short-chain dehydrogenase reductase"/>
    <property type="match status" value="1"/>
</dbReference>
<proteinExistence type="inferred from homology"/>
<evidence type="ECO:0000259" key="4">
    <source>
        <dbReference type="SMART" id="SM00822"/>
    </source>
</evidence>
<evidence type="ECO:0000256" key="2">
    <source>
        <dbReference type="ARBA" id="ARBA00023002"/>
    </source>
</evidence>
<dbReference type="InterPro" id="IPR002347">
    <property type="entry name" value="SDR_fam"/>
</dbReference>
<dbReference type="Pfam" id="PF13561">
    <property type="entry name" value="adh_short_C2"/>
    <property type="match status" value="1"/>
</dbReference>
<evidence type="ECO:0000313" key="5">
    <source>
        <dbReference type="EMBL" id="CAA9229893.1"/>
    </source>
</evidence>
<dbReference type="EC" id="1.1.1.100" evidence="5"/>
<feature type="domain" description="Ketoreductase" evidence="4">
    <location>
        <begin position="6"/>
        <end position="196"/>
    </location>
</feature>
<sequence length="258" mass="27272">MRLDGKVVFITGGGSGVGAASARRMAAEGARVAICGRTEERLQEVASEIERAGGQALALRCDVAVREDVDRAVAQAVERFGRLDVLVANAAVQLHGKDKPVHELEDDAIWDQTQDINVRGAFYTCRAGIRRLLDQGQGGSVIVVSSITAVVAGAPQNPAYTASKGALVSFGRALAVQYARDNIRCNVVCPGALEHPPDDELLGDTGMAARETRVLPNVPMGRMGRFDEIAPMIAFLASEDASYCTGGVYLVDGGFTAR</sequence>
<reference evidence="5" key="1">
    <citation type="submission" date="2020-02" db="EMBL/GenBank/DDBJ databases">
        <authorList>
            <person name="Meier V. D."/>
        </authorList>
    </citation>
    <scope>NUCLEOTIDE SEQUENCE</scope>
    <source>
        <strain evidence="5">AVDCRST_MAG77</strain>
    </source>
</reference>
<organism evidence="5">
    <name type="scientific">uncultured Chloroflexota bacterium</name>
    <dbReference type="NCBI Taxonomy" id="166587"/>
    <lineage>
        <taxon>Bacteria</taxon>
        <taxon>Bacillati</taxon>
        <taxon>Chloroflexota</taxon>
        <taxon>environmental samples</taxon>
    </lineage>
</organism>
<keyword evidence="3" id="KW-0520">NAD</keyword>
<dbReference type="PROSITE" id="PS00061">
    <property type="entry name" value="ADH_SHORT"/>
    <property type="match status" value="1"/>
</dbReference>
<dbReference type="SUPFAM" id="SSF51735">
    <property type="entry name" value="NAD(P)-binding Rossmann-fold domains"/>
    <property type="match status" value="1"/>
</dbReference>
<comment type="similarity">
    <text evidence="1">Belongs to the short-chain dehydrogenases/reductases (SDR) family.</text>
</comment>
<evidence type="ECO:0000256" key="1">
    <source>
        <dbReference type="ARBA" id="ARBA00006484"/>
    </source>
</evidence>
<dbReference type="InterPro" id="IPR057326">
    <property type="entry name" value="KR_dom"/>
</dbReference>
<dbReference type="CDD" id="cd05233">
    <property type="entry name" value="SDR_c"/>
    <property type="match status" value="1"/>
</dbReference>
<evidence type="ECO:0000256" key="3">
    <source>
        <dbReference type="ARBA" id="ARBA00023027"/>
    </source>
</evidence>
<dbReference type="InterPro" id="IPR036291">
    <property type="entry name" value="NAD(P)-bd_dom_sf"/>
</dbReference>
<dbReference type="PANTHER" id="PTHR24321">
    <property type="entry name" value="DEHYDROGENASES, SHORT CHAIN"/>
    <property type="match status" value="1"/>
</dbReference>
<dbReference type="EMBL" id="CADCTC010000062">
    <property type="protein sequence ID" value="CAA9229893.1"/>
    <property type="molecule type" value="Genomic_DNA"/>
</dbReference>
<dbReference type="PANTHER" id="PTHR24321:SF8">
    <property type="entry name" value="ESTRADIOL 17-BETA-DEHYDROGENASE 8-RELATED"/>
    <property type="match status" value="1"/>
</dbReference>
<gene>
    <name evidence="5" type="ORF">AVDCRST_MAG77-947</name>
</gene>
<protein>
    <submittedName>
        <fullName evidence="5">3-oxoacyl-[acyl-carrier protein] reductase</fullName>
        <ecNumber evidence="5">1.1.1.100</ecNumber>
    </submittedName>
</protein>
<dbReference type="PRINTS" id="PR00080">
    <property type="entry name" value="SDRFAMILY"/>
</dbReference>
<dbReference type="Gene3D" id="3.40.50.720">
    <property type="entry name" value="NAD(P)-binding Rossmann-like Domain"/>
    <property type="match status" value="1"/>
</dbReference>